<gene>
    <name evidence="7" type="ORF">GBAR_LOCUS15089</name>
</gene>
<dbReference type="PANTHER" id="PTHR45831">
    <property type="entry name" value="LD24721P"/>
    <property type="match status" value="1"/>
</dbReference>
<evidence type="ECO:0000256" key="4">
    <source>
        <dbReference type="PROSITE-ProRule" id="PRU00339"/>
    </source>
</evidence>
<dbReference type="Pfam" id="PF00515">
    <property type="entry name" value="TPR_1"/>
    <property type="match status" value="1"/>
</dbReference>
<dbReference type="Proteomes" id="UP001174909">
    <property type="component" value="Unassembled WGS sequence"/>
</dbReference>
<dbReference type="Gene3D" id="1.20.5.420">
    <property type="entry name" value="Immunoglobulin FC, subunit C"/>
    <property type="match status" value="1"/>
</dbReference>
<dbReference type="GO" id="GO:0060090">
    <property type="term" value="F:molecular adaptor activity"/>
    <property type="evidence" value="ECO:0007669"/>
    <property type="project" value="TreeGrafter"/>
</dbReference>
<dbReference type="GO" id="GO:0006620">
    <property type="term" value="P:post-translational protein targeting to endoplasmic reticulum membrane"/>
    <property type="evidence" value="ECO:0007669"/>
    <property type="project" value="TreeGrafter"/>
</dbReference>
<evidence type="ECO:0000256" key="5">
    <source>
        <dbReference type="SAM" id="MobiDB-lite"/>
    </source>
</evidence>
<keyword evidence="2" id="KW-0677">Repeat</keyword>
<dbReference type="InterPro" id="IPR019734">
    <property type="entry name" value="TPR_rpt"/>
</dbReference>
<evidence type="ECO:0000256" key="1">
    <source>
        <dbReference type="ARBA" id="ARBA00008175"/>
    </source>
</evidence>
<dbReference type="PANTHER" id="PTHR45831:SF2">
    <property type="entry name" value="LD24721P"/>
    <property type="match status" value="1"/>
</dbReference>
<dbReference type="PROSITE" id="PS50293">
    <property type="entry name" value="TPR_REGION"/>
    <property type="match status" value="2"/>
</dbReference>
<evidence type="ECO:0000259" key="6">
    <source>
        <dbReference type="Pfam" id="PF16546"/>
    </source>
</evidence>
<comment type="similarity">
    <text evidence="1">Belongs to the SGT family.</text>
</comment>
<dbReference type="InterPro" id="IPR032374">
    <property type="entry name" value="SGTA_dimer"/>
</dbReference>
<evidence type="ECO:0000313" key="7">
    <source>
        <dbReference type="EMBL" id="CAI8026219.1"/>
    </source>
</evidence>
<proteinExistence type="inferred from homology"/>
<organism evidence="7 8">
    <name type="scientific">Geodia barretti</name>
    <name type="common">Barrett's horny sponge</name>
    <dbReference type="NCBI Taxonomy" id="519541"/>
    <lineage>
        <taxon>Eukaryota</taxon>
        <taxon>Metazoa</taxon>
        <taxon>Porifera</taxon>
        <taxon>Demospongiae</taxon>
        <taxon>Heteroscleromorpha</taxon>
        <taxon>Tetractinellida</taxon>
        <taxon>Astrophorina</taxon>
        <taxon>Geodiidae</taxon>
        <taxon>Geodia</taxon>
    </lineage>
</organism>
<feature type="region of interest" description="Disordered" evidence="5">
    <location>
        <begin position="205"/>
        <end position="239"/>
    </location>
</feature>
<dbReference type="InterPro" id="IPR047150">
    <property type="entry name" value="SGT"/>
</dbReference>
<dbReference type="Pfam" id="PF16546">
    <property type="entry name" value="SGTA_dimer"/>
    <property type="match status" value="1"/>
</dbReference>
<feature type="compositionally biased region" description="Gly residues" evidence="5">
    <location>
        <begin position="224"/>
        <end position="239"/>
    </location>
</feature>
<feature type="domain" description="SGTA homodimerisation" evidence="6">
    <location>
        <begin position="13"/>
        <end position="75"/>
    </location>
</feature>
<feature type="compositionally biased region" description="Low complexity" evidence="5">
    <location>
        <begin position="299"/>
        <end position="324"/>
    </location>
</feature>
<accession>A0AA35SAN5</accession>
<comment type="caution">
    <text evidence="7">The sequence shown here is derived from an EMBL/GenBank/DDBJ whole genome shotgun (WGS) entry which is preliminary data.</text>
</comment>
<evidence type="ECO:0000313" key="8">
    <source>
        <dbReference type="Proteomes" id="UP001174909"/>
    </source>
</evidence>
<feature type="repeat" description="TPR" evidence="4">
    <location>
        <begin position="90"/>
        <end position="123"/>
    </location>
</feature>
<dbReference type="AlphaFoldDB" id="A0AA35SAN5"/>
<dbReference type="GO" id="GO:0072380">
    <property type="term" value="C:TRC complex"/>
    <property type="evidence" value="ECO:0007669"/>
    <property type="project" value="TreeGrafter"/>
</dbReference>
<keyword evidence="8" id="KW-1185">Reference proteome</keyword>
<dbReference type="Pfam" id="PF13414">
    <property type="entry name" value="TPR_11"/>
    <property type="match status" value="1"/>
</dbReference>
<reference evidence="7" key="1">
    <citation type="submission" date="2023-03" db="EMBL/GenBank/DDBJ databases">
        <authorList>
            <person name="Steffen K."/>
            <person name="Cardenas P."/>
        </authorList>
    </citation>
    <scope>NUCLEOTIDE SEQUENCE</scope>
</reference>
<dbReference type="EMBL" id="CASHTH010002205">
    <property type="protein sequence ID" value="CAI8026219.1"/>
    <property type="molecule type" value="Genomic_DNA"/>
</dbReference>
<name>A0AA35SAN5_GEOBA</name>
<protein>
    <submittedName>
        <fullName evidence="7">Small glutamine-rich tetratricopeptide repeat-containing protein alpha</fullName>
    </submittedName>
</protein>
<dbReference type="InterPro" id="IPR011990">
    <property type="entry name" value="TPR-like_helical_dom_sf"/>
</dbReference>
<evidence type="ECO:0000256" key="3">
    <source>
        <dbReference type="ARBA" id="ARBA00022803"/>
    </source>
</evidence>
<dbReference type="SUPFAM" id="SSF48452">
    <property type="entry name" value="TPR-like"/>
    <property type="match status" value="1"/>
</dbReference>
<dbReference type="PROSITE" id="PS50005">
    <property type="entry name" value="TPR"/>
    <property type="match status" value="2"/>
</dbReference>
<feature type="region of interest" description="Disordered" evidence="5">
    <location>
        <begin position="293"/>
        <end position="324"/>
    </location>
</feature>
<keyword evidence="3 4" id="KW-0802">TPR repeat</keyword>
<dbReference type="Gene3D" id="1.25.40.10">
    <property type="entry name" value="Tetratricopeptide repeat domain"/>
    <property type="match status" value="1"/>
</dbReference>
<feature type="repeat" description="TPR" evidence="4">
    <location>
        <begin position="158"/>
        <end position="191"/>
    </location>
</feature>
<dbReference type="SMART" id="SM00028">
    <property type="entry name" value="TPR"/>
    <property type="match status" value="3"/>
</dbReference>
<sequence>MESSGGPEEQGRKGVVFSIMRYLQDQIKSGQHSSDSVESLEVALDCIGQVYHLDLASQEDTATYSIEKSLEEIFSTAAPSVPSSSAKRQAEAFKTQGNVHIKNGEVDKAVECYSKAIELDPTNATYFCNRAAGLIKQQKLDEALEDCRKSLVLNPDYARAHGRMGYVYSTQGQYAEAKKSFTEATRLDPENASYKENLTAVEQQLGPQPQGGQQGAPPPSSSSGSGGGGGGMPGLGGMNIGSIISNPRFMNMASTLMSQPGFQQLAGGMMQNMAGGNRGPEGMMPQVMQMAQEMQQNNPELFQNLQQQAQGLQQQNQQNPSQPQ</sequence>
<dbReference type="GO" id="GO:0016020">
    <property type="term" value="C:membrane"/>
    <property type="evidence" value="ECO:0007669"/>
    <property type="project" value="TreeGrafter"/>
</dbReference>
<evidence type="ECO:0000256" key="2">
    <source>
        <dbReference type="ARBA" id="ARBA00022737"/>
    </source>
</evidence>